<feature type="compositionally biased region" description="Basic and acidic residues" evidence="3">
    <location>
        <begin position="331"/>
        <end position="341"/>
    </location>
</feature>
<dbReference type="RefSeq" id="XP_014674727.1">
    <property type="nucleotide sequence ID" value="XM_014819241.1"/>
</dbReference>
<evidence type="ECO:0000256" key="2">
    <source>
        <dbReference type="ARBA" id="ARBA00023242"/>
    </source>
</evidence>
<organism evidence="5 6">
    <name type="scientific">Priapulus caudatus</name>
    <name type="common">Priapulid worm</name>
    <dbReference type="NCBI Taxonomy" id="37621"/>
    <lineage>
        <taxon>Eukaryota</taxon>
        <taxon>Metazoa</taxon>
        <taxon>Ecdysozoa</taxon>
        <taxon>Scalidophora</taxon>
        <taxon>Priapulida</taxon>
        <taxon>Priapulimorpha</taxon>
        <taxon>Priapulimorphida</taxon>
        <taxon>Priapulidae</taxon>
        <taxon>Priapulus</taxon>
    </lineage>
</organism>
<evidence type="ECO:0000256" key="1">
    <source>
        <dbReference type="ARBA" id="ARBA00004123"/>
    </source>
</evidence>
<evidence type="ECO:0000259" key="4">
    <source>
        <dbReference type="Pfam" id="PF09429"/>
    </source>
</evidence>
<keyword evidence="2" id="KW-0539">Nucleus</keyword>
<feature type="compositionally biased region" description="Polar residues" evidence="3">
    <location>
        <begin position="1"/>
        <end position="11"/>
    </location>
</feature>
<evidence type="ECO:0000256" key="3">
    <source>
        <dbReference type="SAM" id="MobiDB-lite"/>
    </source>
</evidence>
<dbReference type="GeneID" id="106814868"/>
<feature type="domain" description="Wbp11/ELF5/Saf1 N-terminal" evidence="4">
    <location>
        <begin position="12"/>
        <end position="93"/>
    </location>
</feature>
<evidence type="ECO:0000313" key="6">
    <source>
        <dbReference type="RefSeq" id="XP_014674727.1"/>
    </source>
</evidence>
<feature type="compositionally biased region" description="Basic and acidic residues" evidence="3">
    <location>
        <begin position="235"/>
        <end position="245"/>
    </location>
</feature>
<feature type="region of interest" description="Disordered" evidence="3">
    <location>
        <begin position="161"/>
        <end position="296"/>
    </location>
</feature>
<feature type="compositionally biased region" description="Basic residues" evidence="3">
    <location>
        <begin position="28"/>
        <end position="38"/>
    </location>
</feature>
<keyword evidence="5" id="KW-1185">Reference proteome</keyword>
<accession>A0ABM1ERA6</accession>
<feature type="compositionally biased region" description="Pro residues" evidence="3">
    <location>
        <begin position="404"/>
        <end position="432"/>
    </location>
</feature>
<dbReference type="PANTHER" id="PTHR13361">
    <property type="entry name" value="WW DOMAIN-BINDING PROTEIN 11"/>
    <property type="match status" value="1"/>
</dbReference>
<sequence length="488" mass="54744">MGRRSISTTKSGKFMNPTDQARKEARKKELKKNKKQRQLVRAAVLKGKDPQQLIVELEAIDQMEFDPNNPPSLNEKVLKDKRKKLKDTFDRVMRLYEKEDPEMYVMMRKWETDYNKKRQELMNYFDAVKQAQRVQLEEIPLPDMPGMPMVPAQIPLPQDIPLPHGILKRSLPGSIPGPPSGPVPRHVIEKAKKRSPPGPPPGQPPELSDYSSDEEMEDDDEEEEDEEEEYNPAEEFERLLEERKQASAILQRQQEEMGDLMETDTERTAGGKNRTIRFADDQSWNPEDEEKDTRVKYKPAVSPLVAKMLRMAGQEVPMIREPEEVPLPEKPFPRKVEEHIRPPGTDVGGGEEESALSNMPSSAPQGAPPGPPPGLTAGMPPGMFPTNLRPPPLRQGVQSTRMLPPGPPPGRPAGMPPGPPPGLPPNVRPPNVRPEENKSATIEAKPQIRSSAVDITRFMPTSLKVKRDTKTKQKQPKPSALGCVLPLC</sequence>
<proteinExistence type="predicted"/>
<dbReference type="InterPro" id="IPR019007">
    <property type="entry name" value="Wbp11/ELF5/Saf1_N"/>
</dbReference>
<reference evidence="6" key="1">
    <citation type="submission" date="2025-08" db="UniProtKB">
        <authorList>
            <consortium name="RefSeq"/>
        </authorList>
    </citation>
    <scope>IDENTIFICATION</scope>
</reference>
<dbReference type="Pfam" id="PF09429">
    <property type="entry name" value="Wbp11"/>
    <property type="match status" value="1"/>
</dbReference>
<dbReference type="PANTHER" id="PTHR13361:SF1">
    <property type="entry name" value="WW DOMAIN-BINDING PROTEIN 11"/>
    <property type="match status" value="1"/>
</dbReference>
<comment type="subcellular location">
    <subcellularLocation>
        <location evidence="1">Nucleus</location>
    </subcellularLocation>
</comment>
<gene>
    <name evidence="6" type="primary">LOC106814868</name>
</gene>
<feature type="compositionally biased region" description="Acidic residues" evidence="3">
    <location>
        <begin position="211"/>
        <end position="234"/>
    </location>
</feature>
<name>A0ABM1ERA6_PRICU</name>
<feature type="region of interest" description="Disordered" evidence="3">
    <location>
        <begin position="1"/>
        <end position="38"/>
    </location>
</feature>
<protein>
    <submittedName>
        <fullName evidence="6">WW domain-binding protein 11-like</fullName>
    </submittedName>
</protein>
<dbReference type="Proteomes" id="UP000695022">
    <property type="component" value="Unplaced"/>
</dbReference>
<feature type="region of interest" description="Disordered" evidence="3">
    <location>
        <begin position="320"/>
        <end position="488"/>
    </location>
</feature>
<evidence type="ECO:0000313" key="5">
    <source>
        <dbReference type="Proteomes" id="UP000695022"/>
    </source>
</evidence>